<sequence length="98" mass="10065">MCHSNCNHKWGGCAVSMIAQVLLVAGGLNWGLVGVGMLLNAESWNVVNIALGSMPTLEAVVYLLVGVAAVMSIFGCKCNKCMAECANCVAGGKTGSNM</sequence>
<evidence type="ECO:0008006" key="4">
    <source>
        <dbReference type="Google" id="ProtNLM"/>
    </source>
</evidence>
<keyword evidence="1" id="KW-0472">Membrane</keyword>
<feature type="transmembrane region" description="Helical" evidence="1">
    <location>
        <begin position="59"/>
        <end position="76"/>
    </location>
</feature>
<dbReference type="PANTHER" id="PTHR37304:SF1">
    <property type="entry name" value="MEMBRANE PROTEIN"/>
    <property type="match status" value="1"/>
</dbReference>
<dbReference type="InterPro" id="IPR007211">
    <property type="entry name" value="DUF378"/>
</dbReference>
<name>A0A1F6X0U3_9BACT</name>
<gene>
    <name evidence="2" type="ORF">A3A91_01645</name>
</gene>
<dbReference type="PANTHER" id="PTHR37304">
    <property type="entry name" value="MEMBRANE PROTEIN-RELATED"/>
    <property type="match status" value="1"/>
</dbReference>
<dbReference type="AlphaFoldDB" id="A0A1F6X0U3"/>
<reference evidence="2 3" key="1">
    <citation type="journal article" date="2016" name="Nat. Commun.">
        <title>Thousands of microbial genomes shed light on interconnected biogeochemical processes in an aquifer system.</title>
        <authorList>
            <person name="Anantharaman K."/>
            <person name="Brown C.T."/>
            <person name="Hug L.A."/>
            <person name="Sharon I."/>
            <person name="Castelle C.J."/>
            <person name="Probst A.J."/>
            <person name="Thomas B.C."/>
            <person name="Singh A."/>
            <person name="Wilkins M.J."/>
            <person name="Karaoz U."/>
            <person name="Brodie E.L."/>
            <person name="Williams K.H."/>
            <person name="Hubbard S.S."/>
            <person name="Banfield J.F."/>
        </authorList>
    </citation>
    <scope>NUCLEOTIDE SEQUENCE [LARGE SCALE GENOMIC DNA]</scope>
</reference>
<accession>A0A1F6X0U3</accession>
<evidence type="ECO:0000256" key="1">
    <source>
        <dbReference type="SAM" id="Phobius"/>
    </source>
</evidence>
<protein>
    <recommendedName>
        <fullName evidence="4">DUF378 domain-containing protein</fullName>
    </recommendedName>
</protein>
<feature type="transmembrane region" description="Helical" evidence="1">
    <location>
        <begin position="12"/>
        <end position="39"/>
    </location>
</feature>
<evidence type="ECO:0000313" key="3">
    <source>
        <dbReference type="Proteomes" id="UP000177001"/>
    </source>
</evidence>
<organism evidence="2 3">
    <name type="scientific">Candidatus Nomurabacteria bacterium RIFCSPLOWO2_01_FULL_36_16</name>
    <dbReference type="NCBI Taxonomy" id="1801767"/>
    <lineage>
        <taxon>Bacteria</taxon>
        <taxon>Candidatus Nomuraibacteriota</taxon>
    </lineage>
</organism>
<dbReference type="EMBL" id="MFUR01000001">
    <property type="protein sequence ID" value="OGI87595.1"/>
    <property type="molecule type" value="Genomic_DNA"/>
</dbReference>
<dbReference type="Proteomes" id="UP000177001">
    <property type="component" value="Unassembled WGS sequence"/>
</dbReference>
<proteinExistence type="predicted"/>
<evidence type="ECO:0000313" key="2">
    <source>
        <dbReference type="EMBL" id="OGI87595.1"/>
    </source>
</evidence>
<dbReference type="Pfam" id="PF04070">
    <property type="entry name" value="DUF378"/>
    <property type="match status" value="1"/>
</dbReference>
<keyword evidence="1" id="KW-0812">Transmembrane</keyword>
<keyword evidence="1" id="KW-1133">Transmembrane helix</keyword>
<comment type="caution">
    <text evidence="2">The sequence shown here is derived from an EMBL/GenBank/DDBJ whole genome shotgun (WGS) entry which is preliminary data.</text>
</comment>